<protein>
    <submittedName>
        <fullName evidence="2">Uncharacterized protein</fullName>
    </submittedName>
</protein>
<accession>A0AAE0AXA3</accession>
<feature type="transmembrane region" description="Helical" evidence="1">
    <location>
        <begin position="12"/>
        <end position="35"/>
    </location>
</feature>
<keyword evidence="3" id="KW-1185">Reference proteome</keyword>
<comment type="caution">
    <text evidence="2">The sequence shown here is derived from an EMBL/GenBank/DDBJ whole genome shotgun (WGS) entry which is preliminary data.</text>
</comment>
<name>A0AAE0AXA3_9ROSI</name>
<gene>
    <name evidence="2" type="ORF">Dsin_005865</name>
</gene>
<keyword evidence="1" id="KW-0472">Membrane</keyword>
<reference evidence="2" key="1">
    <citation type="journal article" date="2023" name="Plant J.">
        <title>Genome sequences and population genomics provide insights into the demographic history, inbreeding, and mutation load of two 'living fossil' tree species of Dipteronia.</title>
        <authorList>
            <person name="Feng Y."/>
            <person name="Comes H.P."/>
            <person name="Chen J."/>
            <person name="Zhu S."/>
            <person name="Lu R."/>
            <person name="Zhang X."/>
            <person name="Li P."/>
            <person name="Qiu J."/>
            <person name="Olsen K.M."/>
            <person name="Qiu Y."/>
        </authorList>
    </citation>
    <scope>NUCLEOTIDE SEQUENCE</scope>
    <source>
        <strain evidence="2">NBL</strain>
    </source>
</reference>
<organism evidence="2 3">
    <name type="scientific">Dipteronia sinensis</name>
    <dbReference type="NCBI Taxonomy" id="43782"/>
    <lineage>
        <taxon>Eukaryota</taxon>
        <taxon>Viridiplantae</taxon>
        <taxon>Streptophyta</taxon>
        <taxon>Embryophyta</taxon>
        <taxon>Tracheophyta</taxon>
        <taxon>Spermatophyta</taxon>
        <taxon>Magnoliopsida</taxon>
        <taxon>eudicotyledons</taxon>
        <taxon>Gunneridae</taxon>
        <taxon>Pentapetalae</taxon>
        <taxon>rosids</taxon>
        <taxon>malvids</taxon>
        <taxon>Sapindales</taxon>
        <taxon>Sapindaceae</taxon>
        <taxon>Hippocastanoideae</taxon>
        <taxon>Acereae</taxon>
        <taxon>Dipteronia</taxon>
    </lineage>
</organism>
<evidence type="ECO:0000313" key="2">
    <source>
        <dbReference type="EMBL" id="KAK3226003.1"/>
    </source>
</evidence>
<dbReference type="Proteomes" id="UP001281410">
    <property type="component" value="Unassembled WGS sequence"/>
</dbReference>
<proteinExistence type="predicted"/>
<dbReference type="AlphaFoldDB" id="A0AAE0AXA3"/>
<evidence type="ECO:0000313" key="3">
    <source>
        <dbReference type="Proteomes" id="UP001281410"/>
    </source>
</evidence>
<dbReference type="EMBL" id="JANJYJ010000002">
    <property type="protein sequence ID" value="KAK3226003.1"/>
    <property type="molecule type" value="Genomic_DNA"/>
</dbReference>
<keyword evidence="1" id="KW-1133">Transmembrane helix</keyword>
<evidence type="ECO:0000256" key="1">
    <source>
        <dbReference type="SAM" id="Phobius"/>
    </source>
</evidence>
<keyword evidence="1" id="KW-0812">Transmembrane</keyword>
<sequence>MSRRRHAAHQPPLRVVAVLIFGRLIAGFQPLFFFLSRRFCCRAPLAVAHLSPSRTSAVVPLAVVHLSPSYSSAGRRAPLVVEHISPSHTSAGRRAPLAVAVAHLWSQVWVPGLIRPRLLGMTWV</sequence>